<reference evidence="2 3" key="1">
    <citation type="journal article" date="2014" name="Int. J. Syst. Evol. Microbiol.">
        <title>Complete genome sequence of Corynebacterium casei LMG S-19264T (=DSM 44701T), isolated from a smear-ripened cheese.</title>
        <authorList>
            <consortium name="US DOE Joint Genome Institute (JGI-PGF)"/>
            <person name="Walter F."/>
            <person name="Albersmeier A."/>
            <person name="Kalinowski J."/>
            <person name="Ruckert C."/>
        </authorList>
    </citation>
    <scope>NUCLEOTIDE SEQUENCE [LARGE SCALE GENOMIC DNA]</scope>
    <source>
        <strain evidence="2 3">CGMCC 1.15286</strain>
    </source>
</reference>
<organism evidence="2 3">
    <name type="scientific">Paenibacillus radicis</name>
    <name type="common">ex Gao et al. 2016</name>
    <dbReference type="NCBI Taxonomy" id="1737354"/>
    <lineage>
        <taxon>Bacteria</taxon>
        <taxon>Bacillati</taxon>
        <taxon>Bacillota</taxon>
        <taxon>Bacilli</taxon>
        <taxon>Bacillales</taxon>
        <taxon>Paenibacillaceae</taxon>
        <taxon>Paenibacillus</taxon>
    </lineage>
</organism>
<feature type="transmembrane region" description="Helical" evidence="1">
    <location>
        <begin position="101"/>
        <end position="119"/>
    </location>
</feature>
<keyword evidence="1" id="KW-1133">Transmembrane helix</keyword>
<keyword evidence="1" id="KW-0472">Membrane</keyword>
<gene>
    <name evidence="2" type="ORF">GCM10010918_43580</name>
</gene>
<dbReference type="EMBL" id="BMHY01000010">
    <property type="protein sequence ID" value="GGG81572.1"/>
    <property type="molecule type" value="Genomic_DNA"/>
</dbReference>
<comment type="caution">
    <text evidence="2">The sequence shown here is derived from an EMBL/GenBank/DDBJ whole genome shotgun (WGS) entry which is preliminary data.</text>
</comment>
<evidence type="ECO:0000313" key="2">
    <source>
        <dbReference type="EMBL" id="GGG81572.1"/>
    </source>
</evidence>
<evidence type="ECO:0000256" key="1">
    <source>
        <dbReference type="SAM" id="Phobius"/>
    </source>
</evidence>
<dbReference type="RefSeq" id="WP_188891348.1">
    <property type="nucleotide sequence ID" value="NZ_BMHY01000010.1"/>
</dbReference>
<evidence type="ECO:0008006" key="4">
    <source>
        <dbReference type="Google" id="ProtNLM"/>
    </source>
</evidence>
<dbReference type="AlphaFoldDB" id="A0A917M8B9"/>
<name>A0A917M8B9_9BACL</name>
<accession>A0A917M8B9</accession>
<sequence length="387" mass="43005">MTMKDDKWTADEKRHKEEAWARLEAKLAGEEKSPLWAQWAEERSAAAEISSEQVQESVNDQVAALAAVHKNVESGSLAEAEIPSFAAKKPSGSSRWLKRHALKVGMSGAAAVIAIMIAIPTTNQALAALLNQFKMNEVVVVQENDLEQLAQIFYRDANLSTRFGDFVSSKTSEYNSDITDSQILQQFGVVVPELKLGEQTEITKGSNQNSVYTLKLNVEEINKTMKKLGAKKLLPESVDGKPLNLKIGRALNVYYKEVTGSKSGEGRSISLSYMDAPTIDIDPSIDAQEAFDAVVRLPVLPDYIRDAIVNTSRLEEGQIPFPIVSNGKMEQFTINDKTIYLEKFQRDQEKTTWSALWLADGKRVGAYFEGYEDRAAVIELITELTHQ</sequence>
<evidence type="ECO:0000313" key="3">
    <source>
        <dbReference type="Proteomes" id="UP000600247"/>
    </source>
</evidence>
<proteinExistence type="predicted"/>
<keyword evidence="3" id="KW-1185">Reference proteome</keyword>
<keyword evidence="1" id="KW-0812">Transmembrane</keyword>
<dbReference type="Proteomes" id="UP000600247">
    <property type="component" value="Unassembled WGS sequence"/>
</dbReference>
<protein>
    <recommendedName>
        <fullName evidence="4">DUF4367 domain-containing protein</fullName>
    </recommendedName>
</protein>